<comment type="similarity">
    <text evidence="1 4">Belongs to the D-isomer specific 2-hydroxyacid dehydrogenase family.</text>
</comment>
<evidence type="ECO:0000313" key="7">
    <source>
        <dbReference type="Proteomes" id="UP000199699"/>
    </source>
</evidence>
<dbReference type="AlphaFoldDB" id="A0A1C6RXA1"/>
<dbReference type="EMBL" id="FMHT01000003">
    <property type="protein sequence ID" value="SCL21651.1"/>
    <property type="molecule type" value="Genomic_DNA"/>
</dbReference>
<reference evidence="6 7" key="1">
    <citation type="submission" date="2016-06" db="EMBL/GenBank/DDBJ databases">
        <authorList>
            <person name="Kjaerup R.B."/>
            <person name="Dalgaard T.S."/>
            <person name="Juul-Madsen H.R."/>
        </authorList>
    </citation>
    <scope>NUCLEOTIDE SEQUENCE [LARGE SCALE GENOMIC DNA]</scope>
    <source>
        <strain evidence="6 7">DSM 43818</strain>
    </source>
</reference>
<dbReference type="GO" id="GO:0051287">
    <property type="term" value="F:NAD binding"/>
    <property type="evidence" value="ECO:0007669"/>
    <property type="project" value="InterPro"/>
</dbReference>
<keyword evidence="2 4" id="KW-0560">Oxidoreductase</keyword>
<organism evidence="6 7">
    <name type="scientific">Micromonospora nigra</name>
    <dbReference type="NCBI Taxonomy" id="145857"/>
    <lineage>
        <taxon>Bacteria</taxon>
        <taxon>Bacillati</taxon>
        <taxon>Actinomycetota</taxon>
        <taxon>Actinomycetes</taxon>
        <taxon>Micromonosporales</taxon>
        <taxon>Micromonosporaceae</taxon>
        <taxon>Micromonospora</taxon>
    </lineage>
</organism>
<dbReference type="PANTHER" id="PTHR42789">
    <property type="entry name" value="D-ISOMER SPECIFIC 2-HYDROXYACID DEHYDROGENASE FAMILY PROTEIN (AFU_ORTHOLOGUE AFUA_6G10090)"/>
    <property type="match status" value="1"/>
</dbReference>
<proteinExistence type="inferred from homology"/>
<dbReference type="Proteomes" id="UP000199699">
    <property type="component" value="Unassembled WGS sequence"/>
</dbReference>
<dbReference type="InterPro" id="IPR036291">
    <property type="entry name" value="NAD(P)-bd_dom_sf"/>
</dbReference>
<evidence type="ECO:0000313" key="6">
    <source>
        <dbReference type="EMBL" id="SCL21651.1"/>
    </source>
</evidence>
<dbReference type="SUPFAM" id="SSF51735">
    <property type="entry name" value="NAD(P)-binding Rossmann-fold domains"/>
    <property type="match status" value="1"/>
</dbReference>
<dbReference type="InterPro" id="IPR029753">
    <property type="entry name" value="D-isomer_DH_CS"/>
</dbReference>
<dbReference type="PANTHER" id="PTHR42789:SF1">
    <property type="entry name" value="D-ISOMER SPECIFIC 2-HYDROXYACID DEHYDROGENASE FAMILY PROTEIN (AFU_ORTHOLOGUE AFUA_6G10090)"/>
    <property type="match status" value="1"/>
</dbReference>
<keyword evidence="7" id="KW-1185">Reference proteome</keyword>
<dbReference type="SUPFAM" id="SSF52283">
    <property type="entry name" value="Formate/glycerate dehydrogenase catalytic domain-like"/>
    <property type="match status" value="1"/>
</dbReference>
<protein>
    <submittedName>
        <fullName evidence="6">Phosphoglycerate dehydrogenase</fullName>
    </submittedName>
</protein>
<dbReference type="PROSITE" id="PS00670">
    <property type="entry name" value="D_2_HYDROXYACID_DH_2"/>
    <property type="match status" value="1"/>
</dbReference>
<dbReference type="InterPro" id="IPR006140">
    <property type="entry name" value="D-isomer_DH_NAD-bd"/>
</dbReference>
<dbReference type="RefSeq" id="WP_091080696.1">
    <property type="nucleotide sequence ID" value="NZ_FMHT01000003.1"/>
</dbReference>
<dbReference type="InterPro" id="IPR006139">
    <property type="entry name" value="D-isomer_2_OHA_DH_cat_dom"/>
</dbReference>
<dbReference type="Pfam" id="PF02826">
    <property type="entry name" value="2-Hacid_dh_C"/>
    <property type="match status" value="1"/>
</dbReference>
<evidence type="ECO:0000256" key="1">
    <source>
        <dbReference type="ARBA" id="ARBA00005854"/>
    </source>
</evidence>
<dbReference type="STRING" id="145857.GA0070616_2351"/>
<feature type="domain" description="S-adenosyl-L-homocysteine hydrolase NAD binding" evidence="5">
    <location>
        <begin position="126"/>
        <end position="268"/>
    </location>
</feature>
<dbReference type="InterPro" id="IPR015878">
    <property type="entry name" value="Ado_hCys_hydrolase_NAD-bd"/>
</dbReference>
<dbReference type="SMART" id="SM00997">
    <property type="entry name" value="AdoHcyase_NAD"/>
    <property type="match status" value="1"/>
</dbReference>
<sequence>MRPKILLTEPIAAAGMELLRGVGEVHVAHATDPGALAAGPLPTADALVVRSSPVTAGMLEAARRLKVVGRHGAGLDGIDLAAAERLGIRVVGTPGANAESVAEFVILAALTLARQAPLATASLRQGAFAAGRSLPSAVVAAGLTGTMLAGRTLGLVGLGAIGRGVAARARGLGMTVIGYDVAVTTPPEGVRLVDLDQLLRDADVVSLHVPQTAQTAGLVGAANLARMRPGALLVNTARAGVVDSAAVLAALDAGQLGGYAVDVFHPEPPDPEDPLLHHARVFATPHMAAMTHDALDAMAVAVARGVIAHLEAPEGNES</sequence>
<dbReference type="InterPro" id="IPR050857">
    <property type="entry name" value="D-2-hydroxyacid_DH"/>
</dbReference>
<name>A0A1C6RXA1_9ACTN</name>
<dbReference type="Pfam" id="PF00389">
    <property type="entry name" value="2-Hacid_dh"/>
    <property type="match status" value="1"/>
</dbReference>
<evidence type="ECO:0000259" key="5">
    <source>
        <dbReference type="SMART" id="SM00997"/>
    </source>
</evidence>
<evidence type="ECO:0000256" key="4">
    <source>
        <dbReference type="RuleBase" id="RU003719"/>
    </source>
</evidence>
<dbReference type="GO" id="GO:0016616">
    <property type="term" value="F:oxidoreductase activity, acting on the CH-OH group of donors, NAD or NADP as acceptor"/>
    <property type="evidence" value="ECO:0007669"/>
    <property type="project" value="InterPro"/>
</dbReference>
<dbReference type="Gene3D" id="3.40.50.720">
    <property type="entry name" value="NAD(P)-binding Rossmann-like Domain"/>
    <property type="match status" value="2"/>
</dbReference>
<keyword evidence="3" id="KW-0520">NAD</keyword>
<gene>
    <name evidence="6" type="ORF">GA0070616_2351</name>
</gene>
<evidence type="ECO:0000256" key="3">
    <source>
        <dbReference type="ARBA" id="ARBA00023027"/>
    </source>
</evidence>
<dbReference type="OrthoDB" id="117809at2"/>
<accession>A0A1C6RXA1</accession>
<evidence type="ECO:0000256" key="2">
    <source>
        <dbReference type="ARBA" id="ARBA00023002"/>
    </source>
</evidence>